<keyword evidence="2" id="KW-1185">Reference proteome</keyword>
<evidence type="ECO:0000313" key="1">
    <source>
        <dbReference type="EMBL" id="GAA0475121.1"/>
    </source>
</evidence>
<gene>
    <name evidence="1" type="ORF">GCM10009096_15940</name>
</gene>
<dbReference type="EMBL" id="BAAAEM010000002">
    <property type="protein sequence ID" value="GAA0475121.1"/>
    <property type="molecule type" value="Genomic_DNA"/>
</dbReference>
<evidence type="ECO:0008006" key="3">
    <source>
        <dbReference type="Google" id="ProtNLM"/>
    </source>
</evidence>
<name>A0ABN1AFC4_9SPHN</name>
<sequence>MSQFFETMMRSFPEAISVPDPLITYFRWIGEQGLDHNFGGDGYAYADIGPDQENGCLALRPVDPDYARAWTHSDDASVYDRLAAFCQTGGDGSYAALWLDNDGGTRVVHLGSGSGSTMLGVLVNDPVDLLRLLAIGYDELCWPENHRKTPKEIWAEDNEDEEFEPAPKPSVLLQKWVSQTFDVNIPKTASEIVSDVPDMHDDRSDDPFWQWIVSLEPKE</sequence>
<accession>A0ABN1AFC4</accession>
<dbReference type="Proteomes" id="UP001500713">
    <property type="component" value="Unassembled WGS sequence"/>
</dbReference>
<comment type="caution">
    <text evidence="1">The sequence shown here is derived from an EMBL/GenBank/DDBJ whole genome shotgun (WGS) entry which is preliminary data.</text>
</comment>
<protein>
    <recommendedName>
        <fullName evidence="3">SMI1/KNR4 family protein</fullName>
    </recommendedName>
</protein>
<evidence type="ECO:0000313" key="2">
    <source>
        <dbReference type="Proteomes" id="UP001500713"/>
    </source>
</evidence>
<organism evidence="1 2">
    <name type="scientific">Parasphingorhabdus litoris</name>
    <dbReference type="NCBI Taxonomy" id="394733"/>
    <lineage>
        <taxon>Bacteria</taxon>
        <taxon>Pseudomonadati</taxon>
        <taxon>Pseudomonadota</taxon>
        <taxon>Alphaproteobacteria</taxon>
        <taxon>Sphingomonadales</taxon>
        <taxon>Sphingomonadaceae</taxon>
        <taxon>Parasphingorhabdus</taxon>
    </lineage>
</organism>
<proteinExistence type="predicted"/>
<reference evidence="1 2" key="1">
    <citation type="journal article" date="2019" name="Int. J. Syst. Evol. Microbiol.">
        <title>The Global Catalogue of Microorganisms (GCM) 10K type strain sequencing project: providing services to taxonomists for standard genome sequencing and annotation.</title>
        <authorList>
            <consortium name="The Broad Institute Genomics Platform"/>
            <consortium name="The Broad Institute Genome Sequencing Center for Infectious Disease"/>
            <person name="Wu L."/>
            <person name="Ma J."/>
        </authorList>
    </citation>
    <scope>NUCLEOTIDE SEQUENCE [LARGE SCALE GENOMIC DNA]</scope>
    <source>
        <strain evidence="1 2">JCM 14162</strain>
    </source>
</reference>